<reference evidence="1 2" key="1">
    <citation type="journal article" date="2014" name="World J. Microbiol. Biotechnol.">
        <title>Biodiversity and physiological characteristics of Antarctic and Arctic lichens-associated bacteria.</title>
        <authorList>
            <person name="Lee Y.M."/>
            <person name="Kim E.H."/>
            <person name="Lee H.K."/>
            <person name="Hong S.G."/>
        </authorList>
    </citation>
    <scope>NUCLEOTIDE SEQUENCE [LARGE SCALE GENOMIC DNA]</scope>
    <source>
        <strain evidence="1 2">PAMC 26569</strain>
    </source>
</reference>
<dbReference type="EMBL" id="CP053708">
    <property type="protein sequence ID" value="QKE88752.1"/>
    <property type="molecule type" value="Genomic_DNA"/>
</dbReference>
<sequence length="274" mass="30486">MTKTNILGVILRRLERRLLQSCALLIVSSEKFIDAYFARFHESLPRWILLENKLLRSELGTDMIAQIDDAGCSDAPPWRIGWFGIIRCSRSLQLLAALVRSSNGTIEVEIRGRPAIDVLPDFYAVVAATPGMTFGGAYDRATDLPTIYGRVHFNWAIDFYEDGLNSAWLLPNRLYEGSMFGCVPLALAQVETGRWLTRHGCGLLLDGVLEQTLSALFVAMTPSMYREARERIISLEPGALMETPETASAFVATLAQLPSTARVVEPRLIPVRTI</sequence>
<protein>
    <submittedName>
        <fullName evidence="1">Uncharacterized protein</fullName>
    </submittedName>
</protein>
<dbReference type="AlphaFoldDB" id="A0A6M8HGF4"/>
<keyword evidence="2" id="KW-1185">Reference proteome</keyword>
<accession>A0A6M8HGF4</accession>
<organism evidence="1 2">
    <name type="scientific">Lichenicola cladoniae</name>
    <dbReference type="NCBI Taxonomy" id="1484109"/>
    <lineage>
        <taxon>Bacteria</taxon>
        <taxon>Pseudomonadati</taxon>
        <taxon>Pseudomonadota</taxon>
        <taxon>Alphaproteobacteria</taxon>
        <taxon>Acetobacterales</taxon>
        <taxon>Acetobacteraceae</taxon>
        <taxon>Lichenicola</taxon>
    </lineage>
</organism>
<name>A0A6M8HGF4_9PROT</name>
<proteinExistence type="predicted"/>
<dbReference type="KEGG" id="lck:HN018_00620"/>
<dbReference type="RefSeq" id="WP_171832711.1">
    <property type="nucleotide sequence ID" value="NZ_CP053708.1"/>
</dbReference>
<dbReference type="Proteomes" id="UP000500767">
    <property type="component" value="Chromosome"/>
</dbReference>
<evidence type="ECO:0000313" key="2">
    <source>
        <dbReference type="Proteomes" id="UP000500767"/>
    </source>
</evidence>
<evidence type="ECO:0000313" key="1">
    <source>
        <dbReference type="EMBL" id="QKE88752.1"/>
    </source>
</evidence>
<gene>
    <name evidence="1" type="ORF">HN018_00620</name>
</gene>